<dbReference type="InterPro" id="IPR051532">
    <property type="entry name" value="Ester_Hydrolysis_Enzymes"/>
</dbReference>
<organism evidence="2 3">
    <name type="scientific">Roseomonas gilardii</name>
    <dbReference type="NCBI Taxonomy" id="257708"/>
    <lineage>
        <taxon>Bacteria</taxon>
        <taxon>Pseudomonadati</taxon>
        <taxon>Pseudomonadota</taxon>
        <taxon>Alphaproteobacteria</taxon>
        <taxon>Acetobacterales</taxon>
        <taxon>Roseomonadaceae</taxon>
        <taxon>Roseomonas</taxon>
    </lineage>
</organism>
<dbReference type="PANTHER" id="PTHR30383">
    <property type="entry name" value="THIOESTERASE 1/PROTEASE 1/LYSOPHOSPHOLIPASE L1"/>
    <property type="match status" value="1"/>
</dbReference>
<reference evidence="2 3" key="1">
    <citation type="submission" date="2016-05" db="EMBL/GenBank/DDBJ databases">
        <title>Complete Genome and Methylome Analysis of Psychrotrophic Bacterial Isolates from Antarctic Lake Untersee.</title>
        <authorList>
            <person name="Fomenkov A."/>
            <person name="Akimov V.N."/>
            <person name="Vasilyeva L.V."/>
            <person name="Andersen D."/>
            <person name="Vincze T."/>
            <person name="Roberts R.J."/>
        </authorList>
    </citation>
    <scope>NUCLEOTIDE SEQUENCE [LARGE SCALE GENOMIC DNA]</scope>
    <source>
        <strain evidence="2 3">U14-5</strain>
    </source>
</reference>
<dbReference type="STRING" id="257708.RGI145_19610"/>
<dbReference type="EMBL" id="CP015584">
    <property type="protein sequence ID" value="APT59555.1"/>
    <property type="molecule type" value="Genomic_DNA"/>
</dbReference>
<proteinExistence type="predicted"/>
<evidence type="ECO:0000313" key="2">
    <source>
        <dbReference type="EMBL" id="APT59555.1"/>
    </source>
</evidence>
<gene>
    <name evidence="2" type="ORF">RGI145_19610</name>
</gene>
<dbReference type="Pfam" id="PF13472">
    <property type="entry name" value="Lipase_GDSL_2"/>
    <property type="match status" value="1"/>
</dbReference>
<evidence type="ECO:0000259" key="1">
    <source>
        <dbReference type="Pfam" id="PF13472"/>
    </source>
</evidence>
<feature type="domain" description="SGNH hydrolase-type esterase" evidence="1">
    <location>
        <begin position="32"/>
        <end position="223"/>
    </location>
</feature>
<dbReference type="SUPFAM" id="SSF52266">
    <property type="entry name" value="SGNH hydrolase"/>
    <property type="match status" value="1"/>
</dbReference>
<name>A0A1L7ALA1_9PROT</name>
<dbReference type="KEGG" id="rgi:RGI145_19610"/>
<dbReference type="Proteomes" id="UP000185494">
    <property type="component" value="Chromosome 2"/>
</dbReference>
<accession>A0A1L7ALA1</accession>
<protein>
    <recommendedName>
        <fullName evidence="1">SGNH hydrolase-type esterase domain-containing protein</fullName>
    </recommendedName>
</protein>
<dbReference type="PANTHER" id="PTHR30383:SF5">
    <property type="entry name" value="SGNH HYDROLASE-TYPE ESTERASE DOMAIN-CONTAINING PROTEIN"/>
    <property type="match status" value="1"/>
</dbReference>
<sequence length="456" mass="47845">MSGLAAYRAQQRARAVGAGLVGKLPLGARVAFLGDSIFAYSLATSADAANPFIAARMQGEMIQALALDPRINIDAWQDTSRATGVQGSNQGVVGNTTAQALARVPDVVALKPAACIVCIGTNNTVFDAAALADVAEIVRLLQVASIRVILCTIRPWNTARPSSGDTQARRDSFGSFNAGIRALAAARGCILCDLAAALGAPGDFVYAPSGNFYDDLHLNSYGATRGARAMVEAIAKTVQPGNVFTRDFWSGGNLLPNPNFTGSAANGETGLSGVVPSGVRAFRPVGGHVSTAVTSLVANTETGGQSLKVTVTPSGTNEYEVFRLNRSPGAISVPDLGSKWVMMWAEVELDDWPFWNGPLIGLNIQSTGGTTDLLKNYIAGFQSRGFTAQDVNYPLAGRRFISTMREITRADATAVVPKIDIGFCPSGATGTGTLTVHRWWAGVVDDPRPLWNVAVA</sequence>
<dbReference type="InterPro" id="IPR036514">
    <property type="entry name" value="SGNH_hydro_sf"/>
</dbReference>
<dbReference type="GO" id="GO:0004622">
    <property type="term" value="F:phosphatidylcholine lysophospholipase activity"/>
    <property type="evidence" value="ECO:0007669"/>
    <property type="project" value="TreeGrafter"/>
</dbReference>
<dbReference type="InterPro" id="IPR013830">
    <property type="entry name" value="SGNH_hydro"/>
</dbReference>
<dbReference type="AlphaFoldDB" id="A0A1L7ALA1"/>
<dbReference type="Gene3D" id="3.40.50.1110">
    <property type="entry name" value="SGNH hydrolase"/>
    <property type="match status" value="1"/>
</dbReference>
<evidence type="ECO:0000313" key="3">
    <source>
        <dbReference type="Proteomes" id="UP000185494"/>
    </source>
</evidence>